<name>A0A7V3E840_9BACT</name>
<evidence type="ECO:0000256" key="8">
    <source>
        <dbReference type="ARBA" id="ARBA00023210"/>
    </source>
</evidence>
<proteinExistence type="inferred from homology"/>
<dbReference type="SUPFAM" id="SSF52540">
    <property type="entry name" value="P-loop containing nucleoside triphosphate hydrolases"/>
    <property type="match status" value="1"/>
</dbReference>
<comment type="cofactor">
    <cofactor evidence="1">
        <name>Mg(2+)</name>
        <dbReference type="ChEBI" id="CHEBI:18420"/>
    </cofactor>
</comment>
<dbReference type="GO" id="GO:0046872">
    <property type="term" value="F:metal ion binding"/>
    <property type="evidence" value="ECO:0007669"/>
    <property type="project" value="UniProtKB-KW"/>
</dbReference>
<sequence length="195" mass="22570">MFKEQKFVKSVYSVEDIPKLRLPEIVLCGRSNVGKSSFINSLFNRKDLAKISSTPGKTRSINYYQIDNKFYLVDLPGYGYAKVSATERKKWAKLIEEFFTKSGFINLVIHIIDSRHKPTELDIQLNQLLKQLQLPYLFLLNKSDKLKQSEFKIVAKQLTEVFPEAKIDENAFFYSSVKGTGKKEVKNYLSSIFYS</sequence>
<comment type="caution">
    <text evidence="12">The sequence shown here is derived from an EMBL/GenBank/DDBJ whole genome shotgun (WGS) entry which is preliminary data.</text>
</comment>
<dbReference type="InterPro" id="IPR006073">
    <property type="entry name" value="GTP-bd"/>
</dbReference>
<keyword evidence="8 10" id="KW-0717">Septation</keyword>
<dbReference type="EMBL" id="DSUJ01000008">
    <property type="protein sequence ID" value="HFI91864.1"/>
    <property type="molecule type" value="Genomic_DNA"/>
</dbReference>
<dbReference type="AlphaFoldDB" id="A0A7V3E840"/>
<keyword evidence="6" id="KW-0460">Magnesium</keyword>
<dbReference type="InterPro" id="IPR030393">
    <property type="entry name" value="G_ENGB_dom"/>
</dbReference>
<reference evidence="12" key="1">
    <citation type="journal article" date="2020" name="mSystems">
        <title>Genome- and Community-Level Interaction Insights into Carbon Utilization and Element Cycling Functions of Hydrothermarchaeota in Hydrothermal Sediment.</title>
        <authorList>
            <person name="Zhou Z."/>
            <person name="Liu Y."/>
            <person name="Xu W."/>
            <person name="Pan J."/>
            <person name="Luo Z.H."/>
            <person name="Li M."/>
        </authorList>
    </citation>
    <scope>NUCLEOTIDE SEQUENCE [LARGE SCALE GENOMIC DNA]</scope>
    <source>
        <strain evidence="12">SpSt-479</strain>
    </source>
</reference>
<comment type="function">
    <text evidence="10">Necessary for normal cell division and for the maintenance of normal septation.</text>
</comment>
<evidence type="ECO:0000256" key="10">
    <source>
        <dbReference type="HAMAP-Rule" id="MF_00321"/>
    </source>
</evidence>
<dbReference type="PROSITE" id="PS51706">
    <property type="entry name" value="G_ENGB"/>
    <property type="match status" value="1"/>
</dbReference>
<keyword evidence="7 10" id="KW-0342">GTP-binding</keyword>
<evidence type="ECO:0000256" key="4">
    <source>
        <dbReference type="ARBA" id="ARBA00022723"/>
    </source>
</evidence>
<keyword evidence="4" id="KW-0479">Metal-binding</keyword>
<dbReference type="PANTHER" id="PTHR11649">
    <property type="entry name" value="MSS1/TRME-RELATED GTP-BINDING PROTEIN"/>
    <property type="match status" value="1"/>
</dbReference>
<evidence type="ECO:0000256" key="7">
    <source>
        <dbReference type="ARBA" id="ARBA00023134"/>
    </source>
</evidence>
<feature type="domain" description="EngB-type G" evidence="11">
    <location>
        <begin position="21"/>
        <end position="195"/>
    </location>
</feature>
<evidence type="ECO:0000313" key="12">
    <source>
        <dbReference type="EMBL" id="HFI91864.1"/>
    </source>
</evidence>
<dbReference type="Gene3D" id="3.40.50.300">
    <property type="entry name" value="P-loop containing nucleotide triphosphate hydrolases"/>
    <property type="match status" value="1"/>
</dbReference>
<dbReference type="GO" id="GO:0000917">
    <property type="term" value="P:division septum assembly"/>
    <property type="evidence" value="ECO:0007669"/>
    <property type="project" value="UniProtKB-KW"/>
</dbReference>
<dbReference type="GO" id="GO:0005829">
    <property type="term" value="C:cytosol"/>
    <property type="evidence" value="ECO:0007669"/>
    <property type="project" value="TreeGrafter"/>
</dbReference>
<protein>
    <recommendedName>
        <fullName evidence="10">Probable GTP-binding protein EngB</fullName>
    </recommendedName>
</protein>
<evidence type="ECO:0000256" key="6">
    <source>
        <dbReference type="ARBA" id="ARBA00022842"/>
    </source>
</evidence>
<dbReference type="Pfam" id="PF01926">
    <property type="entry name" value="MMR_HSR1"/>
    <property type="match status" value="1"/>
</dbReference>
<evidence type="ECO:0000259" key="11">
    <source>
        <dbReference type="PROSITE" id="PS51706"/>
    </source>
</evidence>
<keyword evidence="5 10" id="KW-0547">Nucleotide-binding</keyword>
<keyword evidence="9 10" id="KW-0131">Cell cycle</keyword>
<evidence type="ECO:0000256" key="2">
    <source>
        <dbReference type="ARBA" id="ARBA00009638"/>
    </source>
</evidence>
<organism evidence="12">
    <name type="scientific">Ignavibacterium album</name>
    <dbReference type="NCBI Taxonomy" id="591197"/>
    <lineage>
        <taxon>Bacteria</taxon>
        <taxon>Pseudomonadati</taxon>
        <taxon>Ignavibacteriota</taxon>
        <taxon>Ignavibacteria</taxon>
        <taxon>Ignavibacteriales</taxon>
        <taxon>Ignavibacteriaceae</taxon>
        <taxon>Ignavibacterium</taxon>
    </lineage>
</organism>
<gene>
    <name evidence="10" type="primary">engB</name>
    <name evidence="12" type="ORF">ENS31_10110</name>
</gene>
<accession>A0A7V3E840</accession>
<dbReference type="HAMAP" id="MF_00321">
    <property type="entry name" value="GTPase_EngB"/>
    <property type="match status" value="1"/>
</dbReference>
<dbReference type="InterPro" id="IPR019987">
    <property type="entry name" value="GTP-bd_ribosome_bio_YsxC"/>
</dbReference>
<evidence type="ECO:0000256" key="5">
    <source>
        <dbReference type="ARBA" id="ARBA00022741"/>
    </source>
</evidence>
<evidence type="ECO:0000256" key="3">
    <source>
        <dbReference type="ARBA" id="ARBA00022618"/>
    </source>
</evidence>
<dbReference type="PANTHER" id="PTHR11649:SF13">
    <property type="entry name" value="ENGB-TYPE G DOMAIN-CONTAINING PROTEIN"/>
    <property type="match status" value="1"/>
</dbReference>
<dbReference type="GO" id="GO:0005525">
    <property type="term" value="F:GTP binding"/>
    <property type="evidence" value="ECO:0007669"/>
    <property type="project" value="UniProtKB-UniRule"/>
</dbReference>
<dbReference type="NCBIfam" id="TIGR03598">
    <property type="entry name" value="GTPase_YsxC"/>
    <property type="match status" value="1"/>
</dbReference>
<dbReference type="InterPro" id="IPR027417">
    <property type="entry name" value="P-loop_NTPase"/>
</dbReference>
<dbReference type="CDD" id="cd01876">
    <property type="entry name" value="YihA_EngB"/>
    <property type="match status" value="1"/>
</dbReference>
<evidence type="ECO:0000256" key="9">
    <source>
        <dbReference type="ARBA" id="ARBA00023306"/>
    </source>
</evidence>
<comment type="similarity">
    <text evidence="2 10">Belongs to the TRAFAC class TrmE-Era-EngA-EngB-Septin-like GTPase superfamily. EngB GTPase family.</text>
</comment>
<evidence type="ECO:0000256" key="1">
    <source>
        <dbReference type="ARBA" id="ARBA00001946"/>
    </source>
</evidence>
<dbReference type="RefSeq" id="WP_304144963.1">
    <property type="nucleotide sequence ID" value="NZ_JAOAIE010000048.1"/>
</dbReference>
<keyword evidence="3 10" id="KW-0132">Cell division</keyword>